<sequence length="77" mass="8893">MNYNANVGNDVGNDMNDREMQLINLIRKEPKITAKDIANILNLSKRQCERIIADLKNKGMLSRRGTNRTGYWKVEDL</sequence>
<dbReference type="OrthoDB" id="9814400at2"/>
<dbReference type="Gene3D" id="1.10.10.10">
    <property type="entry name" value="Winged helix-like DNA-binding domain superfamily/Winged helix DNA-binding domain"/>
    <property type="match status" value="1"/>
</dbReference>
<proteinExistence type="predicted"/>
<dbReference type="InterPro" id="IPR036388">
    <property type="entry name" value="WH-like_DNA-bd_sf"/>
</dbReference>
<evidence type="ECO:0000313" key="2">
    <source>
        <dbReference type="Proteomes" id="UP000184509"/>
    </source>
</evidence>
<keyword evidence="1" id="KW-0238">DNA-binding</keyword>
<keyword evidence="2" id="KW-1185">Reference proteome</keyword>
<gene>
    <name evidence="1" type="ORF">SAMN05444405_106108</name>
</gene>
<dbReference type="InterPro" id="IPR036390">
    <property type="entry name" value="WH_DNA-bd_sf"/>
</dbReference>
<protein>
    <submittedName>
        <fullName evidence="1">Winged helix-turn-helix DNA-binding</fullName>
    </submittedName>
</protein>
<accession>A0A1M5A0C1</accession>
<dbReference type="AlphaFoldDB" id="A0A1M5A0C1"/>
<dbReference type="EMBL" id="FQTV01000006">
    <property type="protein sequence ID" value="SHF23708.1"/>
    <property type="molecule type" value="Genomic_DNA"/>
</dbReference>
<dbReference type="Pfam" id="PF13412">
    <property type="entry name" value="HTH_24"/>
    <property type="match status" value="1"/>
</dbReference>
<dbReference type="Proteomes" id="UP000184509">
    <property type="component" value="Unassembled WGS sequence"/>
</dbReference>
<name>A0A1M5A0C1_9BACE</name>
<dbReference type="STRING" id="1297750.SAMN05444405_106108"/>
<organism evidence="1 2">
    <name type="scientific">Bacteroides luti</name>
    <dbReference type="NCBI Taxonomy" id="1297750"/>
    <lineage>
        <taxon>Bacteria</taxon>
        <taxon>Pseudomonadati</taxon>
        <taxon>Bacteroidota</taxon>
        <taxon>Bacteroidia</taxon>
        <taxon>Bacteroidales</taxon>
        <taxon>Bacteroidaceae</taxon>
        <taxon>Bacteroides</taxon>
    </lineage>
</organism>
<evidence type="ECO:0000313" key="1">
    <source>
        <dbReference type="EMBL" id="SHF23708.1"/>
    </source>
</evidence>
<reference evidence="1 2" key="1">
    <citation type="submission" date="2016-11" db="EMBL/GenBank/DDBJ databases">
        <authorList>
            <person name="Jaros S."/>
            <person name="Januszkiewicz K."/>
            <person name="Wedrychowicz H."/>
        </authorList>
    </citation>
    <scope>NUCLEOTIDE SEQUENCE [LARGE SCALE GENOMIC DNA]</scope>
    <source>
        <strain evidence="1 2">DSM 26991</strain>
    </source>
</reference>
<dbReference type="SUPFAM" id="SSF46785">
    <property type="entry name" value="Winged helix' DNA-binding domain"/>
    <property type="match status" value="1"/>
</dbReference>
<dbReference type="RefSeq" id="WP_073400731.1">
    <property type="nucleotide sequence ID" value="NZ_FQTV01000006.1"/>
</dbReference>
<dbReference type="GO" id="GO:0003677">
    <property type="term" value="F:DNA binding"/>
    <property type="evidence" value="ECO:0007669"/>
    <property type="project" value="UniProtKB-KW"/>
</dbReference>